<evidence type="ECO:0000313" key="2">
    <source>
        <dbReference type="Proteomes" id="UP000028547"/>
    </source>
</evidence>
<evidence type="ECO:0000313" key="1">
    <source>
        <dbReference type="EMBL" id="KFA87592.1"/>
    </source>
</evidence>
<proteinExistence type="predicted"/>
<name>A0A084SGK7_9BACT</name>
<sequence>MRWRGVLTFTVWMAMGTGCPETWREGGTIDRAMAKDLAEEMHRHDCFLSKEEWETRCNVPPEQWENEECPHECRFRGNP</sequence>
<gene>
    <name evidence="1" type="ORF">Q664_47125</name>
</gene>
<protein>
    <recommendedName>
        <fullName evidence="3">Lipoprotein</fullName>
    </recommendedName>
</protein>
<dbReference type="PROSITE" id="PS51257">
    <property type="entry name" value="PROKAR_LIPOPROTEIN"/>
    <property type="match status" value="1"/>
</dbReference>
<accession>A0A084SGK7</accession>
<organism evidence="1 2">
    <name type="scientific">Archangium violaceum Cb vi76</name>
    <dbReference type="NCBI Taxonomy" id="1406225"/>
    <lineage>
        <taxon>Bacteria</taxon>
        <taxon>Pseudomonadati</taxon>
        <taxon>Myxococcota</taxon>
        <taxon>Myxococcia</taxon>
        <taxon>Myxococcales</taxon>
        <taxon>Cystobacterineae</taxon>
        <taxon>Archangiaceae</taxon>
        <taxon>Archangium</taxon>
    </lineage>
</organism>
<reference evidence="1 2" key="1">
    <citation type="submission" date="2014-07" db="EMBL/GenBank/DDBJ databases">
        <title>Draft Genome Sequence of Gephyronic Acid Producer, Cystobacter violaceus Strain Cb vi76.</title>
        <authorList>
            <person name="Stevens D.C."/>
            <person name="Young J."/>
            <person name="Carmichael R."/>
            <person name="Tan J."/>
            <person name="Taylor R.E."/>
        </authorList>
    </citation>
    <scope>NUCLEOTIDE SEQUENCE [LARGE SCALE GENOMIC DNA]</scope>
    <source>
        <strain evidence="1 2">Cb vi76</strain>
    </source>
</reference>
<dbReference type="AlphaFoldDB" id="A0A084SGK7"/>
<dbReference type="Proteomes" id="UP000028547">
    <property type="component" value="Unassembled WGS sequence"/>
</dbReference>
<evidence type="ECO:0008006" key="3">
    <source>
        <dbReference type="Google" id="ProtNLM"/>
    </source>
</evidence>
<comment type="caution">
    <text evidence="1">The sequence shown here is derived from an EMBL/GenBank/DDBJ whole genome shotgun (WGS) entry which is preliminary data.</text>
</comment>
<dbReference type="EMBL" id="JPMI01000367">
    <property type="protein sequence ID" value="KFA87592.1"/>
    <property type="molecule type" value="Genomic_DNA"/>
</dbReference>